<feature type="region of interest" description="Disordered" evidence="1">
    <location>
        <begin position="78"/>
        <end position="110"/>
    </location>
</feature>
<feature type="compositionally biased region" description="Basic residues" evidence="1">
    <location>
        <begin position="241"/>
        <end position="255"/>
    </location>
</feature>
<sequence length="598" mass="64828">MSSGSAVLAGRHLLLRFRGPPCVTPVGCCLALLSPYPRLARTRTNPRAGGSMPGSRDSHPSAPPMTAIVVSKKNLPSFSERRPPFSSGEALAASSSELRRSDDKPSSTDVECALRSALGIGHADVEKQGVDEVSSEPPLPENEGAGNVSAEDPAILDWSLCDAPVDSVAGATKPEPSTRGFPAVSGGAKRDETGGAAGPASATSVDPKFPAQKARPKSSAVNEVGGGDGEGANCAAVTTPAKRRPRKRRAKKKAVVRQASVANDESSSGEDLSVECEVDTEPGSEESAWISELPGLVSSEETEDENDPVYSLKPLFTGAFGSSSGKKPKKGAEKRKRPNYFVAVQVDDLNVRTISWSTKRQKKVQLHMQDQEPKVVRSLVAISTLHITLLVLRVNDDDDSLQRAKEALSRCYERVKEDIEATPIVLKFAGLDHFKREVTLENHRHPKVLYVKTADQDTDSRLKTVADVCVEEFQKGGLDLSGSKPFVPHLTLAKVSRTCKHKTEISKLKEEWYAKFADEHFGSQQVNSLQLLSMLKPKMSTATTTAAWSTPSSRRPPRFRPKKRQTRRTGQSHLLHSAKAAHWHTPPHPLHKLDARRA</sequence>
<gene>
    <name evidence="3" type="ORF">HPB48_006449</name>
</gene>
<dbReference type="OrthoDB" id="277832at2759"/>
<name>A0A9J6FKL3_HAELO</name>
<dbReference type="GO" id="GO:0034237">
    <property type="term" value="F:protein kinase A regulatory subunit binding"/>
    <property type="evidence" value="ECO:0007669"/>
    <property type="project" value="TreeGrafter"/>
</dbReference>
<evidence type="ECO:0000313" key="3">
    <source>
        <dbReference type="EMBL" id="KAH9363343.1"/>
    </source>
</evidence>
<feature type="compositionally biased region" description="Low complexity" evidence="1">
    <location>
        <begin position="84"/>
        <end position="96"/>
    </location>
</feature>
<feature type="compositionally biased region" description="Basic and acidic residues" evidence="1">
    <location>
        <begin position="97"/>
        <end position="106"/>
    </location>
</feature>
<dbReference type="EMBL" id="JABSTR010000002">
    <property type="protein sequence ID" value="KAH9363343.1"/>
    <property type="molecule type" value="Genomic_DNA"/>
</dbReference>
<protein>
    <recommendedName>
        <fullName evidence="2">A-kinase anchor protein 7-like phosphoesterase domain-containing protein</fullName>
    </recommendedName>
</protein>
<dbReference type="PANTHER" id="PTHR15934">
    <property type="entry name" value="RNA 2',3'-CYCLIC PHOSPHODIESTERASE"/>
    <property type="match status" value="1"/>
</dbReference>
<dbReference type="Proteomes" id="UP000821853">
    <property type="component" value="Chromosome 10"/>
</dbReference>
<proteinExistence type="predicted"/>
<dbReference type="InterPro" id="IPR009097">
    <property type="entry name" value="Cyclic_Pdiesterase"/>
</dbReference>
<organism evidence="3 4">
    <name type="scientific">Haemaphysalis longicornis</name>
    <name type="common">Bush tick</name>
    <dbReference type="NCBI Taxonomy" id="44386"/>
    <lineage>
        <taxon>Eukaryota</taxon>
        <taxon>Metazoa</taxon>
        <taxon>Ecdysozoa</taxon>
        <taxon>Arthropoda</taxon>
        <taxon>Chelicerata</taxon>
        <taxon>Arachnida</taxon>
        <taxon>Acari</taxon>
        <taxon>Parasitiformes</taxon>
        <taxon>Ixodida</taxon>
        <taxon>Ixodoidea</taxon>
        <taxon>Ixodidae</taxon>
        <taxon>Haemaphysalinae</taxon>
        <taxon>Haemaphysalis</taxon>
    </lineage>
</organism>
<comment type="caution">
    <text evidence="3">The sequence shown here is derived from an EMBL/GenBank/DDBJ whole genome shotgun (WGS) entry which is preliminary data.</text>
</comment>
<feature type="region of interest" description="Disordered" evidence="1">
    <location>
        <begin position="543"/>
        <end position="598"/>
    </location>
</feature>
<dbReference type="GO" id="GO:0010738">
    <property type="term" value="P:regulation of protein kinase A signaling"/>
    <property type="evidence" value="ECO:0007669"/>
    <property type="project" value="TreeGrafter"/>
</dbReference>
<dbReference type="InterPro" id="IPR052641">
    <property type="entry name" value="AKAP7_isoform_gamma"/>
</dbReference>
<dbReference type="VEuPathDB" id="VectorBase:HLOH_046660"/>
<feature type="compositionally biased region" description="Polar residues" evidence="1">
    <location>
        <begin position="260"/>
        <end position="270"/>
    </location>
</feature>
<keyword evidence="4" id="KW-1185">Reference proteome</keyword>
<evidence type="ECO:0000313" key="4">
    <source>
        <dbReference type="Proteomes" id="UP000821853"/>
    </source>
</evidence>
<feature type="domain" description="A-kinase anchor protein 7-like phosphoesterase" evidence="2">
    <location>
        <begin position="338"/>
        <end position="540"/>
    </location>
</feature>
<evidence type="ECO:0000256" key="1">
    <source>
        <dbReference type="SAM" id="MobiDB-lite"/>
    </source>
</evidence>
<feature type="region of interest" description="Disordered" evidence="1">
    <location>
        <begin position="167"/>
        <end position="274"/>
    </location>
</feature>
<accession>A0A9J6FKL3</accession>
<dbReference type="GO" id="GO:0005829">
    <property type="term" value="C:cytosol"/>
    <property type="evidence" value="ECO:0007669"/>
    <property type="project" value="TreeGrafter"/>
</dbReference>
<feature type="region of interest" description="Disordered" evidence="1">
    <location>
        <begin position="42"/>
        <end position="64"/>
    </location>
</feature>
<feature type="region of interest" description="Disordered" evidence="1">
    <location>
        <begin position="123"/>
        <end position="149"/>
    </location>
</feature>
<reference evidence="3 4" key="1">
    <citation type="journal article" date="2020" name="Cell">
        <title>Large-Scale Comparative Analyses of Tick Genomes Elucidate Their Genetic Diversity and Vector Capacities.</title>
        <authorList>
            <consortium name="Tick Genome and Microbiome Consortium (TIGMIC)"/>
            <person name="Jia N."/>
            <person name="Wang J."/>
            <person name="Shi W."/>
            <person name="Du L."/>
            <person name="Sun Y."/>
            <person name="Zhan W."/>
            <person name="Jiang J.F."/>
            <person name="Wang Q."/>
            <person name="Zhang B."/>
            <person name="Ji P."/>
            <person name="Bell-Sakyi L."/>
            <person name="Cui X.M."/>
            <person name="Yuan T.T."/>
            <person name="Jiang B.G."/>
            <person name="Yang W.F."/>
            <person name="Lam T.T."/>
            <person name="Chang Q.C."/>
            <person name="Ding S.J."/>
            <person name="Wang X.J."/>
            <person name="Zhu J.G."/>
            <person name="Ruan X.D."/>
            <person name="Zhao L."/>
            <person name="Wei J.T."/>
            <person name="Ye R.Z."/>
            <person name="Que T.C."/>
            <person name="Du C.H."/>
            <person name="Zhou Y.H."/>
            <person name="Cheng J.X."/>
            <person name="Dai P.F."/>
            <person name="Guo W.B."/>
            <person name="Han X.H."/>
            <person name="Huang E.J."/>
            <person name="Li L.F."/>
            <person name="Wei W."/>
            <person name="Gao Y.C."/>
            <person name="Liu J.Z."/>
            <person name="Shao H.Z."/>
            <person name="Wang X."/>
            <person name="Wang C.C."/>
            <person name="Yang T.C."/>
            <person name="Huo Q.B."/>
            <person name="Li W."/>
            <person name="Chen H.Y."/>
            <person name="Chen S.E."/>
            <person name="Zhou L.G."/>
            <person name="Ni X.B."/>
            <person name="Tian J.H."/>
            <person name="Sheng Y."/>
            <person name="Liu T."/>
            <person name="Pan Y.S."/>
            <person name="Xia L.Y."/>
            <person name="Li J."/>
            <person name="Zhao F."/>
            <person name="Cao W.C."/>
        </authorList>
    </citation>
    <scope>NUCLEOTIDE SEQUENCE [LARGE SCALE GENOMIC DNA]</scope>
    <source>
        <strain evidence="3">HaeL-2018</strain>
    </source>
</reference>
<feature type="compositionally biased region" description="Basic residues" evidence="1">
    <location>
        <begin position="555"/>
        <end position="567"/>
    </location>
</feature>
<dbReference type="InterPro" id="IPR019510">
    <property type="entry name" value="AKAP7-like_phosphoesterase"/>
</dbReference>
<dbReference type="AlphaFoldDB" id="A0A9J6FKL3"/>
<feature type="compositionally biased region" description="Low complexity" evidence="1">
    <location>
        <begin position="543"/>
        <end position="553"/>
    </location>
</feature>
<dbReference type="Gene3D" id="3.90.1140.10">
    <property type="entry name" value="Cyclic phosphodiesterase"/>
    <property type="match status" value="1"/>
</dbReference>
<dbReference type="OMA" id="NINVHRT"/>
<dbReference type="SUPFAM" id="SSF55144">
    <property type="entry name" value="LigT-like"/>
    <property type="match status" value="1"/>
</dbReference>
<dbReference type="Pfam" id="PF10469">
    <property type="entry name" value="AKAP7_NLS"/>
    <property type="match status" value="1"/>
</dbReference>
<evidence type="ECO:0000259" key="2">
    <source>
        <dbReference type="Pfam" id="PF10469"/>
    </source>
</evidence>
<dbReference type="PANTHER" id="PTHR15934:SF2">
    <property type="entry name" value="A-KINASE ANCHOR PROTEIN 7-LIKE PHOSPHOESTERASE DOMAIN-CONTAINING PROTEIN"/>
    <property type="match status" value="1"/>
</dbReference>